<dbReference type="PANTHER" id="PTHR12747:SF0">
    <property type="entry name" value="ELONGATOR COMPLEX PROTEIN 1"/>
    <property type="match status" value="1"/>
</dbReference>
<dbReference type="RefSeq" id="XP_028495889.1">
    <property type="nucleotide sequence ID" value="XM_028639821.1"/>
</dbReference>
<comment type="pathway">
    <text evidence="1">tRNA modification; 5-methoxycarbonylmethyl-2-thiouridine-tRNA biosynthesis.</text>
</comment>
<dbReference type="GO" id="GO:0005634">
    <property type="term" value="C:nucleus"/>
    <property type="evidence" value="ECO:0007669"/>
    <property type="project" value="UniProtKB-SubCell"/>
</dbReference>
<evidence type="ECO:0000256" key="1">
    <source>
        <dbReference type="ARBA" id="ARBA00005043"/>
    </source>
</evidence>
<reference evidence="12 13" key="1">
    <citation type="submission" date="2018-10" db="EMBL/GenBank/DDBJ databases">
        <title>Genome sequence of Verticillium nonalfalfae VnAa140.</title>
        <authorList>
            <person name="Stajich J.E."/>
            <person name="Kasson M.T."/>
        </authorList>
    </citation>
    <scope>NUCLEOTIDE SEQUENCE [LARGE SCALE GENOMIC DNA]</scope>
    <source>
        <strain evidence="12 13">VnAa140</strain>
    </source>
</reference>
<evidence type="ECO:0000259" key="11">
    <source>
        <dbReference type="Pfam" id="PF23936"/>
    </source>
</evidence>
<dbReference type="InterPro" id="IPR056169">
    <property type="entry name" value="HB_ELP1"/>
</dbReference>
<dbReference type="Pfam" id="PF23936">
    <property type="entry name" value="HB_ELP1"/>
    <property type="match status" value="1"/>
</dbReference>
<evidence type="ECO:0000259" key="7">
    <source>
        <dbReference type="Pfam" id="PF04762"/>
    </source>
</evidence>
<feature type="domain" description="ELP1 TPR" evidence="9">
    <location>
        <begin position="897"/>
        <end position="1060"/>
    </location>
</feature>
<feature type="region of interest" description="Disordered" evidence="6">
    <location>
        <begin position="1163"/>
        <end position="1184"/>
    </location>
</feature>
<name>A0A3M9YBR2_9PEZI</name>
<protein>
    <recommendedName>
        <fullName evidence="5">Elongator complex protein 1</fullName>
    </recommendedName>
</protein>
<keyword evidence="5" id="KW-0539">Nucleus</keyword>
<evidence type="ECO:0000259" key="10">
    <source>
        <dbReference type="Pfam" id="PF23925"/>
    </source>
</evidence>
<dbReference type="InterPro" id="IPR006849">
    <property type="entry name" value="Elp1"/>
</dbReference>
<dbReference type="Proteomes" id="UP000267145">
    <property type="component" value="Unassembled WGS sequence"/>
</dbReference>
<evidence type="ECO:0000259" key="8">
    <source>
        <dbReference type="Pfam" id="PF23797"/>
    </source>
</evidence>
<dbReference type="PANTHER" id="PTHR12747">
    <property type="entry name" value="ELONGATOR COMPLEX PROTEIN 1"/>
    <property type="match status" value="1"/>
</dbReference>
<proteinExistence type="inferred from homology"/>
<gene>
    <name evidence="12" type="ORF">D7B24_005672</name>
</gene>
<dbReference type="GO" id="GO:0033588">
    <property type="term" value="C:elongator holoenzyme complex"/>
    <property type="evidence" value="ECO:0007669"/>
    <property type="project" value="InterPro"/>
</dbReference>
<dbReference type="InterPro" id="IPR056167">
    <property type="entry name" value="A-sol_ELP1"/>
</dbReference>
<feature type="domain" description="ELP1 three-helical bundle" evidence="11">
    <location>
        <begin position="1069"/>
        <end position="1244"/>
    </location>
</feature>
<evidence type="ECO:0000313" key="12">
    <source>
        <dbReference type="EMBL" id="RNJ57731.1"/>
    </source>
</evidence>
<dbReference type="InterPro" id="IPR056165">
    <property type="entry name" value="Beta-prop_ELP1_2nd"/>
</dbReference>
<keyword evidence="3 5" id="KW-0963">Cytoplasm</keyword>
<comment type="subcellular location">
    <subcellularLocation>
        <location evidence="5">Cytoplasm</location>
    </subcellularLocation>
    <subcellularLocation>
        <location evidence="5">Nucleus</location>
    </subcellularLocation>
</comment>
<feature type="domain" description="ELP1 N-terminal second beta-propeller" evidence="8">
    <location>
        <begin position="395"/>
        <end position="659"/>
    </location>
</feature>
<dbReference type="GO" id="GO:0005829">
    <property type="term" value="C:cytosol"/>
    <property type="evidence" value="ECO:0007669"/>
    <property type="project" value="TreeGrafter"/>
</dbReference>
<keyword evidence="4" id="KW-0819">tRNA processing</keyword>
<evidence type="ECO:0000256" key="4">
    <source>
        <dbReference type="ARBA" id="ARBA00022694"/>
    </source>
</evidence>
<dbReference type="STRING" id="1051616.A0A3M9YBR2"/>
<sequence>MRNLRNIRFGQWSHADITSTCWDPANDDLLCTVGPTEARATIDLVRISDQNKLSSKIVATWDAPSPNPDVTADSIISVHHFSDTATTCIILAGGDIITVQESETFSSGQDAAHIEMVGSIDAGITAARWSPDDELLTITTGDGNAVFMGRTFDPIAEVAMTARDFAASKHVSVGWGKKETQFEGRGAKALRDPTIPEKVDEGVLSTQDDRQVTITWRGDGTYVAVNAIEGSRRVVRVYTREGVLDSASEPVDGLEGSLSWRPAGNLLAAVQRFKEKIDVVFFERNGLRHGQFTLRSPDGPVTEHGRIRLEWNADSTVLAVILGDKVQLWTMGNYHWYLKQEIPHASSASPWLAWHPEKALRLALATTDALTTSEYTFTVARGALMPPYDFGAVAVADGQTVKVTPIRTANVPPPMSLFDLEVPSSIVEVVFNVDDSRMAVLHRQGLELFQWEAEGERALRPKLLGSATFESLLGDPRARVPLQTCFSASDELCVLVFDQELKIEVFNFSPSTSTFSLANIHELSDLDPVSSISSHCGLSDAEAYAQDRSGKLFSLSGGAGLTSLGRQLPAQLAWQQLVNIEDQSVSIGMTRNGHLFADTHLLAKNCTSFVVTDAHIIFTTNNHFVKFVHIVSPDEMEVPGDNPQDDERCRSIERGARLITAMPTNMSIVLQMPRGNLETIYPRAMVVAGIRKLVDEKNYARAFSYCRTQRVDMNILYDHQPEQFLAHVGLFLDQLKDVTYIDLFLSSLREEDVTQSMYKDTKRTADRPSEISPNVLAGEKDSKSKVNKICNSILKSLQSKKDTNLQNIITAHVCKVPPALDDGLTLVSGLMQEDEKLAEKAIEHICFLVDVNRLYDNALGLYNLELALLVAQQSQRDPREYLPFIQDLHQLPTLRRHFQIDDHLERRGKALVHLKSLDVFDELQQYVVKYALYQEALDLYRYDKPKHRTLTNLFAEHLESGSKYRDAGLAYEFLENYSKATACYRASGASSWRECLYAAQQQTPALSPDALSDLASSLADALTEAKDHTSAATIYIEYLSSIETAIRSLCKGSQFAEALRLISQKARLDLLSTVFDPALVDALSSTTDLLADCKAQLRAQVPRIMELRRRAEEDPLAFYEGERGPAGADIPDDVSIAASSRISTSASLFTRYTGKAGSVGTVGTGVSRATSKNRRREEKKRARGRKGTVYEEEYLVASVRRLVERIESVKAEVAALVFALVRRDMGERARAVEALMGEVVEGCRVAVAEVFVPLPSQVAEEQPEDHVAVSGGAAVFGEYLDARTRRQEAPVVLPFTKLTLLGA</sequence>
<dbReference type="InterPro" id="IPR056164">
    <property type="entry name" value="Beta-prop_ELP1_1st"/>
</dbReference>
<dbReference type="Pfam" id="PF23797">
    <property type="entry name" value="Beta-prop_ELP1_2nd"/>
    <property type="match status" value="1"/>
</dbReference>
<dbReference type="Pfam" id="PF04762">
    <property type="entry name" value="Beta-prop_ELP1_1st"/>
    <property type="match status" value="1"/>
</dbReference>
<comment type="caution">
    <text evidence="12">The sequence shown here is derived from an EMBL/GenBank/DDBJ whole genome shotgun (WGS) entry which is preliminary data.</text>
</comment>
<evidence type="ECO:0000256" key="5">
    <source>
        <dbReference type="PIRNR" id="PIRNR017233"/>
    </source>
</evidence>
<keyword evidence="13" id="KW-1185">Reference proteome</keyword>
<evidence type="ECO:0000256" key="6">
    <source>
        <dbReference type="SAM" id="MobiDB-lite"/>
    </source>
</evidence>
<feature type="domain" description="ELP1 alpha-solenoid" evidence="10">
    <location>
        <begin position="683"/>
        <end position="888"/>
    </location>
</feature>
<dbReference type="PIRSF" id="PIRSF017233">
    <property type="entry name" value="IKAP"/>
    <property type="match status" value="1"/>
</dbReference>
<organism evidence="12 13">
    <name type="scientific">Verticillium nonalfalfae</name>
    <dbReference type="NCBI Taxonomy" id="1051616"/>
    <lineage>
        <taxon>Eukaryota</taxon>
        <taxon>Fungi</taxon>
        <taxon>Dikarya</taxon>
        <taxon>Ascomycota</taxon>
        <taxon>Pezizomycotina</taxon>
        <taxon>Sordariomycetes</taxon>
        <taxon>Hypocreomycetidae</taxon>
        <taxon>Glomerellales</taxon>
        <taxon>Plectosphaerellaceae</taxon>
        <taxon>Verticillium</taxon>
    </lineage>
</organism>
<dbReference type="Pfam" id="PF23925">
    <property type="entry name" value="A-sol_ELP1"/>
    <property type="match status" value="1"/>
</dbReference>
<comment type="function">
    <text evidence="5">Component of the elongator complex which is required for multiple tRNA modifications, including mcm5U (5-methoxycarbonylmethyl uridine), mcm5s2U (5-methoxycarbonylmethyl-2-thiouridine), and ncm5U (5-carbamoylmethyl uridine). The elongator complex catalyzes formation of carboxymethyluridine in the wobble base at position 34 in tRNAs.</text>
</comment>
<dbReference type="SUPFAM" id="SSF69322">
    <property type="entry name" value="Tricorn protease domain 2"/>
    <property type="match status" value="1"/>
</dbReference>
<accession>A0A3M9YBR2</accession>
<dbReference type="Pfam" id="PF23878">
    <property type="entry name" value="TPR_ELP1"/>
    <property type="match status" value="1"/>
</dbReference>
<evidence type="ECO:0000313" key="13">
    <source>
        <dbReference type="Proteomes" id="UP000267145"/>
    </source>
</evidence>
<dbReference type="InterPro" id="IPR056166">
    <property type="entry name" value="TPR_ELP1"/>
</dbReference>
<dbReference type="GO" id="GO:0000049">
    <property type="term" value="F:tRNA binding"/>
    <property type="evidence" value="ECO:0007669"/>
    <property type="project" value="TreeGrafter"/>
</dbReference>
<evidence type="ECO:0000256" key="3">
    <source>
        <dbReference type="ARBA" id="ARBA00022490"/>
    </source>
</evidence>
<evidence type="ECO:0000256" key="2">
    <source>
        <dbReference type="ARBA" id="ARBA00006086"/>
    </source>
</evidence>
<dbReference type="UniPathway" id="UPA00988"/>
<feature type="domain" description="ELP1 first N-terminal beta-propeller" evidence="7">
    <location>
        <begin position="1"/>
        <end position="357"/>
    </location>
</feature>
<comment type="similarity">
    <text evidence="2 5">Belongs to the ELP1/IKA1 family.</text>
</comment>
<evidence type="ECO:0000259" key="9">
    <source>
        <dbReference type="Pfam" id="PF23878"/>
    </source>
</evidence>
<dbReference type="GO" id="GO:0002926">
    <property type="term" value="P:tRNA wobble base 5-methoxycarbonylmethyl-2-thiouridinylation"/>
    <property type="evidence" value="ECO:0007669"/>
    <property type="project" value="TreeGrafter"/>
</dbReference>
<dbReference type="EMBL" id="RBVV01000036">
    <property type="protein sequence ID" value="RNJ57731.1"/>
    <property type="molecule type" value="Genomic_DNA"/>
</dbReference>
<dbReference type="GeneID" id="39609361"/>